<feature type="transmembrane region" description="Helical" evidence="1">
    <location>
        <begin position="90"/>
        <end position="109"/>
    </location>
</feature>
<feature type="transmembrane region" description="Helical" evidence="1">
    <location>
        <begin position="6"/>
        <end position="27"/>
    </location>
</feature>
<feature type="transmembrane region" description="Helical" evidence="1">
    <location>
        <begin position="34"/>
        <end position="54"/>
    </location>
</feature>
<gene>
    <name evidence="2" type="ORF">JI746_16080</name>
</gene>
<dbReference type="EMBL" id="JAEQND010000008">
    <property type="protein sequence ID" value="MBL0426634.1"/>
    <property type="molecule type" value="Genomic_DNA"/>
</dbReference>
<evidence type="ECO:0000313" key="3">
    <source>
        <dbReference type="Proteomes" id="UP000622707"/>
    </source>
</evidence>
<dbReference type="Proteomes" id="UP000622707">
    <property type="component" value="Unassembled WGS sequence"/>
</dbReference>
<evidence type="ECO:0000313" key="2">
    <source>
        <dbReference type="EMBL" id="MBL0426634.1"/>
    </source>
</evidence>
<dbReference type="RefSeq" id="WP_201690848.1">
    <property type="nucleotide sequence ID" value="NZ_JAEQND010000008.1"/>
</dbReference>
<reference evidence="2 3" key="1">
    <citation type="journal article" date="2017" name="Int. J. Syst. Evol. Microbiol.">
        <title>Ramlibacter alkalitolerans sp. nov., alkali-tolerant bacterium isolated from soil of ginseng.</title>
        <authorList>
            <person name="Lee D.H."/>
            <person name="Cha C.J."/>
        </authorList>
    </citation>
    <scope>NUCLEOTIDE SEQUENCE [LARGE SCALE GENOMIC DNA]</scope>
    <source>
        <strain evidence="2 3">KACC 19305</strain>
    </source>
</reference>
<sequence>MPESSLVLQLLWQSALVPAIVALALLAASRALRLNAVVAVAAAFVASYFATLHAQWSLVPHVALDWLPWIAVGAAAAAVGVERTTGATRLALRLVVGLVTGGIVAWGALASLGLGHAVLAVAVAAVLVTLVWSAFAAVPEGGARSPLLLAVVAGGTGLSLMLDSSQQIGQLSGALAVALAACMLVNLPRTRVPFPPAAAGAVTVLLGALILNAHLYAGFSLGYVALLVIALLADRLLAAGVRLRGRDLHPGSWIPSAVLTVIPVIATLAMVLIAAQEHGGY</sequence>
<feature type="transmembrane region" description="Helical" evidence="1">
    <location>
        <begin position="194"/>
        <end position="215"/>
    </location>
</feature>
<organism evidence="2 3">
    <name type="scientific">Ramlibacter alkalitolerans</name>
    <dbReference type="NCBI Taxonomy" id="2039631"/>
    <lineage>
        <taxon>Bacteria</taxon>
        <taxon>Pseudomonadati</taxon>
        <taxon>Pseudomonadota</taxon>
        <taxon>Betaproteobacteria</taxon>
        <taxon>Burkholderiales</taxon>
        <taxon>Comamonadaceae</taxon>
        <taxon>Ramlibacter</taxon>
    </lineage>
</organism>
<keyword evidence="3" id="KW-1185">Reference proteome</keyword>
<feature type="transmembrane region" description="Helical" evidence="1">
    <location>
        <begin position="145"/>
        <end position="162"/>
    </location>
</feature>
<keyword evidence="1" id="KW-0472">Membrane</keyword>
<comment type="caution">
    <text evidence="2">The sequence shown here is derived from an EMBL/GenBank/DDBJ whole genome shotgun (WGS) entry which is preliminary data.</text>
</comment>
<accession>A0ABS1JQU0</accession>
<protein>
    <submittedName>
        <fullName evidence="2">Uncharacterized protein</fullName>
    </submittedName>
</protein>
<proteinExistence type="predicted"/>
<feature type="transmembrane region" description="Helical" evidence="1">
    <location>
        <begin position="221"/>
        <end position="241"/>
    </location>
</feature>
<keyword evidence="1" id="KW-0812">Transmembrane</keyword>
<name>A0ABS1JQU0_9BURK</name>
<feature type="transmembrane region" description="Helical" evidence="1">
    <location>
        <begin position="115"/>
        <end position="138"/>
    </location>
</feature>
<feature type="transmembrane region" description="Helical" evidence="1">
    <location>
        <begin position="66"/>
        <end position="83"/>
    </location>
</feature>
<feature type="transmembrane region" description="Helical" evidence="1">
    <location>
        <begin position="253"/>
        <end position="275"/>
    </location>
</feature>
<evidence type="ECO:0000256" key="1">
    <source>
        <dbReference type="SAM" id="Phobius"/>
    </source>
</evidence>
<keyword evidence="1" id="KW-1133">Transmembrane helix</keyword>